<dbReference type="Proteomes" id="UP000790347">
    <property type="component" value="Unassembled WGS sequence"/>
</dbReference>
<feature type="non-terminal residue" evidence="1">
    <location>
        <position position="1"/>
    </location>
</feature>
<sequence length="77" mass="8580">NLSHCVCAASELTYFLACVGHDNHFNLKVCLPSNPPTPHFGCLLDSMQWVVDIEPWSSWIHLMMIDKLSTPVAKLVG</sequence>
<accession>A0A922HV87</accession>
<name>A0A922HV87_DERFA</name>
<dbReference type="AlphaFoldDB" id="A0A922HV87"/>
<proteinExistence type="predicted"/>
<protein>
    <submittedName>
        <fullName evidence="1">Uncharacterized protein</fullName>
    </submittedName>
</protein>
<dbReference type="EMBL" id="ASGP02000005">
    <property type="protein sequence ID" value="KAH9506203.1"/>
    <property type="molecule type" value="Genomic_DNA"/>
</dbReference>
<reference evidence="1" key="1">
    <citation type="submission" date="2013-05" db="EMBL/GenBank/DDBJ databases">
        <authorList>
            <person name="Yim A.K.Y."/>
            <person name="Chan T.F."/>
            <person name="Ji K.M."/>
            <person name="Liu X.Y."/>
            <person name="Zhou J.W."/>
            <person name="Li R.Q."/>
            <person name="Yang K.Y."/>
            <person name="Li J."/>
            <person name="Li M."/>
            <person name="Law P.T.W."/>
            <person name="Wu Y.L."/>
            <person name="Cai Z.L."/>
            <person name="Qin H."/>
            <person name="Bao Y."/>
            <person name="Leung R.K.K."/>
            <person name="Ng P.K.S."/>
            <person name="Zou J."/>
            <person name="Zhong X.J."/>
            <person name="Ran P.X."/>
            <person name="Zhong N.S."/>
            <person name="Liu Z.G."/>
            <person name="Tsui S.K.W."/>
        </authorList>
    </citation>
    <scope>NUCLEOTIDE SEQUENCE</scope>
    <source>
        <strain evidence="1">Derf</strain>
        <tissue evidence="1">Whole organism</tissue>
    </source>
</reference>
<evidence type="ECO:0000313" key="2">
    <source>
        <dbReference type="Proteomes" id="UP000790347"/>
    </source>
</evidence>
<reference evidence="1" key="2">
    <citation type="journal article" date="2022" name="Res Sq">
        <title>Comparative Genomics Reveals Insights into the Divergent Evolution of Astigmatic Mites and Household Pest Adaptations.</title>
        <authorList>
            <person name="Xiong Q."/>
            <person name="Wan A.T.-Y."/>
            <person name="Liu X.-Y."/>
            <person name="Fung C.S.-H."/>
            <person name="Xiao X."/>
            <person name="Malainual N."/>
            <person name="Hou J."/>
            <person name="Wang L."/>
            <person name="Wang M."/>
            <person name="Yang K."/>
            <person name="Cui Y."/>
            <person name="Leung E."/>
            <person name="Nong W."/>
            <person name="Shin S.-K."/>
            <person name="Au S."/>
            <person name="Jeong K.Y."/>
            <person name="Chew F.T."/>
            <person name="Hui J."/>
            <person name="Leung T.F."/>
            <person name="Tungtrongchitr A."/>
            <person name="Zhong N."/>
            <person name="Liu Z."/>
            <person name="Tsui S."/>
        </authorList>
    </citation>
    <scope>NUCLEOTIDE SEQUENCE</scope>
    <source>
        <strain evidence="1">Derf</strain>
        <tissue evidence="1">Whole organism</tissue>
    </source>
</reference>
<feature type="non-terminal residue" evidence="1">
    <location>
        <position position="77"/>
    </location>
</feature>
<keyword evidence="2" id="KW-1185">Reference proteome</keyword>
<evidence type="ECO:0000313" key="1">
    <source>
        <dbReference type="EMBL" id="KAH9506203.1"/>
    </source>
</evidence>
<organism evidence="1 2">
    <name type="scientific">Dermatophagoides farinae</name>
    <name type="common">American house dust mite</name>
    <dbReference type="NCBI Taxonomy" id="6954"/>
    <lineage>
        <taxon>Eukaryota</taxon>
        <taxon>Metazoa</taxon>
        <taxon>Ecdysozoa</taxon>
        <taxon>Arthropoda</taxon>
        <taxon>Chelicerata</taxon>
        <taxon>Arachnida</taxon>
        <taxon>Acari</taxon>
        <taxon>Acariformes</taxon>
        <taxon>Sarcoptiformes</taxon>
        <taxon>Astigmata</taxon>
        <taxon>Psoroptidia</taxon>
        <taxon>Analgoidea</taxon>
        <taxon>Pyroglyphidae</taxon>
        <taxon>Dermatophagoidinae</taxon>
        <taxon>Dermatophagoides</taxon>
    </lineage>
</organism>
<gene>
    <name evidence="1" type="ORF">DERF_010945</name>
</gene>
<comment type="caution">
    <text evidence="1">The sequence shown here is derived from an EMBL/GenBank/DDBJ whole genome shotgun (WGS) entry which is preliminary data.</text>
</comment>